<keyword evidence="3" id="KW-1185">Reference proteome</keyword>
<dbReference type="AlphaFoldDB" id="A3HWQ6"/>
<dbReference type="InterPro" id="IPR003767">
    <property type="entry name" value="Malate/L-lactate_DH-like"/>
</dbReference>
<dbReference type="InterPro" id="IPR043143">
    <property type="entry name" value="Mal/L-sulf/L-lact_DH-like_NADP"/>
</dbReference>
<protein>
    <submittedName>
        <fullName evidence="2">2,3-diketo-L-gulonate reductase</fullName>
    </submittedName>
</protein>
<reference evidence="2 3" key="1">
    <citation type="journal article" date="2011" name="J. Bacteriol.">
        <title>Complete genome sequence of Algoriphagus sp. PR1, bacterial prey of a colony-forming choanoflagellate.</title>
        <authorList>
            <person name="Alegado R.A."/>
            <person name="Ferriera S."/>
            <person name="Nusbaum C."/>
            <person name="Young S.K."/>
            <person name="Zeng Q."/>
            <person name="Imamovic A."/>
            <person name="Fairclough S.R."/>
            <person name="King N."/>
        </authorList>
    </citation>
    <scope>NUCLEOTIDE SEQUENCE [LARGE SCALE GENOMIC DNA]</scope>
    <source>
        <strain evidence="2 3">PR1</strain>
    </source>
</reference>
<dbReference type="InterPro" id="IPR036111">
    <property type="entry name" value="Mal/L-sulfo/L-lacto_DH-like_sf"/>
</dbReference>
<organism evidence="2 3">
    <name type="scientific">Algoriphagus machipongonensis</name>
    <dbReference type="NCBI Taxonomy" id="388413"/>
    <lineage>
        <taxon>Bacteria</taxon>
        <taxon>Pseudomonadati</taxon>
        <taxon>Bacteroidota</taxon>
        <taxon>Cytophagia</taxon>
        <taxon>Cytophagales</taxon>
        <taxon>Cyclobacteriaceae</taxon>
        <taxon>Algoriphagus</taxon>
    </lineage>
</organism>
<comment type="caution">
    <text evidence="2">The sequence shown here is derived from an EMBL/GenBank/DDBJ whole genome shotgun (WGS) entry which is preliminary data.</text>
</comment>
<dbReference type="STRING" id="388413.ALPR1_18373"/>
<evidence type="ECO:0000313" key="2">
    <source>
        <dbReference type="EMBL" id="EAZ81029.1"/>
    </source>
</evidence>
<sequence>MNLMEDLRIPYQEIASQLEKQLLKFGFESEAANKCAALFAKTDLDGVRSHGVNRFPLFIDFIKKGLVNPSASPKIESSLGVFERYDGQLGPGNLNASFAMSRAIEISSEFGIGCVALKNTNHWMRGGTYGWQAVESGKIGLCFTNTKANMPAWGGSEPKLGNNPLIIAIPRKNGPVILDMAMSQFAYGKLANYARSEMNAPYPAGFDEDGELTTDPKPIIKNEMALPAGMWKGAGLSLVIDMLAALLSGGDSTHQVNKTGTEIGLSQVFLCFDPKKLELEAWFDETCDKIIEDLKTSSVFEGQKVFYPGESVLRNRKENLEKGVPVNKRIWNQILNELEK</sequence>
<evidence type="ECO:0000256" key="1">
    <source>
        <dbReference type="ARBA" id="ARBA00023002"/>
    </source>
</evidence>
<dbReference type="HOGENOM" id="CLU_040452_4_0_10"/>
<accession>A3HWQ6</accession>
<dbReference type="PANTHER" id="PTHR11091:SF3">
    <property type="entry name" value="2,3-DIKETO-L-GULONATE REDUCTASE"/>
    <property type="match status" value="1"/>
</dbReference>
<dbReference type="NCBIfam" id="NF009750">
    <property type="entry name" value="PRK13260.1"/>
    <property type="match status" value="1"/>
</dbReference>
<proteinExistence type="predicted"/>
<dbReference type="Gene3D" id="1.10.1530.10">
    <property type="match status" value="1"/>
</dbReference>
<dbReference type="Pfam" id="PF02615">
    <property type="entry name" value="Ldh_2"/>
    <property type="match status" value="1"/>
</dbReference>
<evidence type="ECO:0000313" key="3">
    <source>
        <dbReference type="Proteomes" id="UP000003919"/>
    </source>
</evidence>
<dbReference type="InterPro" id="IPR043144">
    <property type="entry name" value="Mal/L-sulf/L-lact_DH-like_ah"/>
</dbReference>
<dbReference type="Gene3D" id="3.30.1370.60">
    <property type="entry name" value="Hypothetical oxidoreductase yiak, domain 2"/>
    <property type="match status" value="1"/>
</dbReference>
<gene>
    <name evidence="2" type="ORF">ALPR1_18373</name>
</gene>
<keyword evidence="1" id="KW-0560">Oxidoreductase</keyword>
<dbReference type="SUPFAM" id="SSF89733">
    <property type="entry name" value="L-sulfolactate dehydrogenase-like"/>
    <property type="match status" value="1"/>
</dbReference>
<dbReference type="GO" id="GO:0016491">
    <property type="term" value="F:oxidoreductase activity"/>
    <property type="evidence" value="ECO:0007669"/>
    <property type="project" value="UniProtKB-KW"/>
</dbReference>
<dbReference type="eggNOG" id="COG2055">
    <property type="taxonomic scope" value="Bacteria"/>
</dbReference>
<dbReference type="EMBL" id="AAXU02000001">
    <property type="protein sequence ID" value="EAZ81029.1"/>
    <property type="molecule type" value="Genomic_DNA"/>
</dbReference>
<dbReference type="Proteomes" id="UP000003919">
    <property type="component" value="Unassembled WGS sequence"/>
</dbReference>
<dbReference type="PANTHER" id="PTHR11091">
    <property type="entry name" value="OXIDOREDUCTASE-RELATED"/>
    <property type="match status" value="1"/>
</dbReference>
<name>A3HWQ6_9BACT</name>